<dbReference type="GO" id="GO:0006913">
    <property type="term" value="P:nucleocytoplasmic transport"/>
    <property type="evidence" value="ECO:0007669"/>
    <property type="project" value="TreeGrafter"/>
</dbReference>
<dbReference type="SMART" id="SM00368">
    <property type="entry name" value="LRR_RI"/>
    <property type="match status" value="13"/>
</dbReference>
<keyword evidence="6" id="KW-1185">Reference proteome</keyword>
<dbReference type="InterPro" id="IPR001611">
    <property type="entry name" value="Leu-rich_rpt"/>
</dbReference>
<dbReference type="GO" id="GO:0005634">
    <property type="term" value="C:nucleus"/>
    <property type="evidence" value="ECO:0007669"/>
    <property type="project" value="TreeGrafter"/>
</dbReference>
<dbReference type="PANTHER" id="PTHR24113:SF12">
    <property type="entry name" value="RAN GTPASE-ACTIVATING PROTEIN 1"/>
    <property type="match status" value="1"/>
</dbReference>
<organism evidence="5 6">
    <name type="scientific">Cymbomonas tetramitiformis</name>
    <dbReference type="NCBI Taxonomy" id="36881"/>
    <lineage>
        <taxon>Eukaryota</taxon>
        <taxon>Viridiplantae</taxon>
        <taxon>Chlorophyta</taxon>
        <taxon>Pyramimonadophyceae</taxon>
        <taxon>Pyramimonadales</taxon>
        <taxon>Pyramimonadaceae</taxon>
        <taxon>Cymbomonas</taxon>
    </lineage>
</organism>
<dbReference type="GO" id="GO:0005930">
    <property type="term" value="C:axoneme"/>
    <property type="evidence" value="ECO:0007669"/>
    <property type="project" value="UniProtKB-SubCell"/>
</dbReference>
<keyword evidence="4" id="KW-0677">Repeat</keyword>
<evidence type="ECO:0000256" key="1">
    <source>
        <dbReference type="ARBA" id="ARBA00004430"/>
    </source>
</evidence>
<dbReference type="Gene3D" id="3.80.10.10">
    <property type="entry name" value="Ribonuclease Inhibitor"/>
    <property type="match status" value="6"/>
</dbReference>
<evidence type="ECO:0000313" key="5">
    <source>
        <dbReference type="EMBL" id="KAK3263113.1"/>
    </source>
</evidence>
<dbReference type="InterPro" id="IPR032675">
    <property type="entry name" value="LRR_dom_sf"/>
</dbReference>
<dbReference type="GO" id="GO:0005829">
    <property type="term" value="C:cytosol"/>
    <property type="evidence" value="ECO:0007669"/>
    <property type="project" value="TreeGrafter"/>
</dbReference>
<reference evidence="5 6" key="1">
    <citation type="journal article" date="2015" name="Genome Biol. Evol.">
        <title>Comparative Genomics of a Bacterivorous Green Alga Reveals Evolutionary Causalities and Consequences of Phago-Mixotrophic Mode of Nutrition.</title>
        <authorList>
            <person name="Burns J.A."/>
            <person name="Paasch A."/>
            <person name="Narechania A."/>
            <person name="Kim E."/>
        </authorList>
    </citation>
    <scope>NUCLEOTIDE SEQUENCE [LARGE SCALE GENOMIC DNA]</scope>
    <source>
        <strain evidence="5 6">PLY_AMNH</strain>
    </source>
</reference>
<dbReference type="InterPro" id="IPR027038">
    <property type="entry name" value="RanGap"/>
</dbReference>
<keyword evidence="2" id="KW-0343">GTPase activation</keyword>
<comment type="caution">
    <text evidence="5">The sequence shown here is derived from an EMBL/GenBank/DDBJ whole genome shotgun (WGS) entry which is preliminary data.</text>
</comment>
<protein>
    <submittedName>
        <fullName evidence="5">Uncharacterized protein</fullName>
    </submittedName>
</protein>
<evidence type="ECO:0000256" key="4">
    <source>
        <dbReference type="ARBA" id="ARBA00022737"/>
    </source>
</evidence>
<dbReference type="GO" id="GO:0005096">
    <property type="term" value="F:GTPase activator activity"/>
    <property type="evidence" value="ECO:0007669"/>
    <property type="project" value="UniProtKB-KW"/>
</dbReference>
<evidence type="ECO:0000313" key="6">
    <source>
        <dbReference type="Proteomes" id="UP001190700"/>
    </source>
</evidence>
<dbReference type="GO" id="GO:0031267">
    <property type="term" value="F:small GTPase binding"/>
    <property type="evidence" value="ECO:0007669"/>
    <property type="project" value="TreeGrafter"/>
</dbReference>
<proteinExistence type="predicted"/>
<dbReference type="Proteomes" id="UP001190700">
    <property type="component" value="Unassembled WGS sequence"/>
</dbReference>
<dbReference type="PANTHER" id="PTHR24113">
    <property type="entry name" value="RAN GTPASE-ACTIVATING PROTEIN 1"/>
    <property type="match status" value="1"/>
</dbReference>
<evidence type="ECO:0000256" key="3">
    <source>
        <dbReference type="ARBA" id="ARBA00022614"/>
    </source>
</evidence>
<keyword evidence="3" id="KW-0433">Leucine-rich repeat</keyword>
<comment type="subcellular location">
    <subcellularLocation>
        <location evidence="1">Cytoplasm</location>
        <location evidence="1">Cytoskeleton</location>
        <location evidence="1">Cilium axoneme</location>
    </subcellularLocation>
</comment>
<dbReference type="EMBL" id="LGRX02015700">
    <property type="protein sequence ID" value="KAK3263113.1"/>
    <property type="molecule type" value="Genomic_DNA"/>
</dbReference>
<dbReference type="Pfam" id="PF13516">
    <property type="entry name" value="LRR_6"/>
    <property type="match status" value="11"/>
</dbReference>
<evidence type="ECO:0000256" key="2">
    <source>
        <dbReference type="ARBA" id="ARBA00022468"/>
    </source>
</evidence>
<dbReference type="SUPFAM" id="SSF52047">
    <property type="entry name" value="RNI-like"/>
    <property type="match status" value="2"/>
</dbReference>
<gene>
    <name evidence="5" type="ORF">CYMTET_28064</name>
</gene>
<dbReference type="AlphaFoldDB" id="A0AAE0FP59"/>
<sequence>MALAAALTPNEQGMLNGSLTTLDLSHNGIGPEGAKAIALAITSNTSLDVLCLLGNDLRAEGARVIVEAFENSTTLTTLCGLTGEIKKLFLEPGSVSDAMLLAADLQKDVYTRDTDAIQILCRNVRNAYYSMRPEQAKLLAASLTPNEQGVFNKSLTTLTITPGVDLPIGALRRNEIAELCLTDEAQLDSGLMEPCDAIILGAMLASNRSLKTLDLAGNNIGAHGAKALAAALTPNQQGVFNGSLNTLRLMGNNIGREGAKALAVALTPNAEGVFNGSLKTLDLGCNEIGSQGAKALAAALTPNAEGVFNGSLDTLKLSDNEIGPEGAKALAVALTPNEKGVFNSSLNTLDLNGNQIRDEGAKALAVALTPNKEGLFNGSLNTLNIESNSIGPEGVKALVVALTPNEEGVFNGSLNRLILGGNRKDGPAWNQIGPKGAKALAVALTPNEKGVFNGSLNSITITNGVELPIGALRENEITELKLSAEGPGLEYAIILGPVLMFNRSLTTLNLAGSQICGVSRSMFGGDKYDASGIKALANALAFNKSLTTLNLGGNSIRPEGAKALAVALTPNAEGVFNGSLNTLILGDNNIGDEGAKALAVALTPNKEGVFNGSLTAINIAGNDIGPEGAKALVAALTLNEAGVLKKSLRTLDLGEVEWDVELISGLQTDVDVRVMAAAPSEPTALFGAPSEPTALCGCGAGECVLGGALAQMQVVRWHRYGGGDWRECGDGMKGVEPARVRRWRGCCAGVGALVRVRVLGWFVCDAGVGTELAWVGWHGCGRGCGGGRCGTNTSALARVRRYVWVRLVGLAQARARAQVSREKELCAVCLQTCIDSQSRDLLMAQIASRRRAADLFQDQTLPYYNSLATLVNRFPHLKREVQLDLVKRIESHWTAELGLAIRLRCNLPERPYQYLINALSTKYNEDKDEYEPIYLDKGVTMPSLGKYASKNKTIRLMNKHFSTSLPEALNIASIDGVTVSFKQALQEYVMAHLPQSDVLVAQLAGDGAWAFRGVYQRTVAFKVIVTQAEGCPLVPHCGADCSEGAVHPVHGTGAWG</sequence>
<dbReference type="GO" id="GO:0048471">
    <property type="term" value="C:perinuclear region of cytoplasm"/>
    <property type="evidence" value="ECO:0007669"/>
    <property type="project" value="TreeGrafter"/>
</dbReference>
<accession>A0AAE0FP59</accession>
<name>A0AAE0FP59_9CHLO</name>